<protein>
    <submittedName>
        <fullName evidence="1">Uncharacterized protein</fullName>
    </submittedName>
</protein>
<organism evidence="1">
    <name type="scientific">Candidatus Kentrum sp. LPFa</name>
    <dbReference type="NCBI Taxonomy" id="2126335"/>
    <lineage>
        <taxon>Bacteria</taxon>
        <taxon>Pseudomonadati</taxon>
        <taxon>Pseudomonadota</taxon>
        <taxon>Gammaproteobacteria</taxon>
        <taxon>Candidatus Kentrum</taxon>
    </lineage>
</organism>
<sequence>MLLVVSMFWGAGALLSDSHAGGRERTRVGWGEKSEPQHRFGQPPVAEPLVGVRSLPPNLRANMFIIGIGLDNFVLLD</sequence>
<dbReference type="EMBL" id="CAADFK010000119">
    <property type="protein sequence ID" value="VFK17534.1"/>
    <property type="molecule type" value="Genomic_DNA"/>
</dbReference>
<proteinExistence type="predicted"/>
<reference evidence="1" key="1">
    <citation type="submission" date="2019-02" db="EMBL/GenBank/DDBJ databases">
        <authorList>
            <person name="Gruber-Vodicka R. H."/>
            <person name="Seah K. B. B."/>
        </authorList>
    </citation>
    <scope>NUCLEOTIDE SEQUENCE</scope>
    <source>
        <strain evidence="1">BECK_S313</strain>
    </source>
</reference>
<gene>
    <name evidence="1" type="ORF">BECKLPF1236B_GA0070989_11191</name>
</gene>
<dbReference type="AlphaFoldDB" id="A0A450WKJ6"/>
<name>A0A450WKJ6_9GAMM</name>
<accession>A0A450WKJ6</accession>
<evidence type="ECO:0000313" key="1">
    <source>
        <dbReference type="EMBL" id="VFK17534.1"/>
    </source>
</evidence>